<feature type="chain" id="PRO_5035294224" description="CRAL-TRIO domain-containing protein" evidence="1">
    <location>
        <begin position="22"/>
        <end position="420"/>
    </location>
</feature>
<dbReference type="InterPro" id="IPR051064">
    <property type="entry name" value="SEC14/CRAL-TRIO_domain"/>
</dbReference>
<keyword evidence="4" id="KW-1185">Reference proteome</keyword>
<accession>A0A8J2PQ53</accession>
<dbReference type="InterPro" id="IPR001251">
    <property type="entry name" value="CRAL-TRIO_dom"/>
</dbReference>
<evidence type="ECO:0000256" key="1">
    <source>
        <dbReference type="SAM" id="SignalP"/>
    </source>
</evidence>
<dbReference type="OrthoDB" id="1434354at2759"/>
<dbReference type="Pfam" id="PF00650">
    <property type="entry name" value="CRAL_TRIO"/>
    <property type="match status" value="1"/>
</dbReference>
<comment type="caution">
    <text evidence="3">The sequence shown here is derived from an EMBL/GenBank/DDBJ whole genome shotgun (WGS) entry which is preliminary data.</text>
</comment>
<dbReference type="PROSITE" id="PS50191">
    <property type="entry name" value="CRAL_TRIO"/>
    <property type="match status" value="1"/>
</dbReference>
<feature type="signal peptide" evidence="1">
    <location>
        <begin position="1"/>
        <end position="21"/>
    </location>
</feature>
<dbReference type="PANTHER" id="PTHR23324">
    <property type="entry name" value="SEC14 RELATED PROTEIN"/>
    <property type="match status" value="1"/>
</dbReference>
<evidence type="ECO:0000313" key="3">
    <source>
        <dbReference type="EMBL" id="CAG7823271.1"/>
    </source>
</evidence>
<proteinExistence type="predicted"/>
<dbReference type="GO" id="GO:0005737">
    <property type="term" value="C:cytoplasm"/>
    <property type="evidence" value="ECO:0007669"/>
    <property type="project" value="TreeGrafter"/>
</dbReference>
<feature type="domain" description="CRAL-TRIO" evidence="2">
    <location>
        <begin position="33"/>
        <end position="199"/>
    </location>
</feature>
<dbReference type="AlphaFoldDB" id="A0A8J2PQ53"/>
<evidence type="ECO:0000259" key="2">
    <source>
        <dbReference type="PROSITE" id="PS50191"/>
    </source>
</evidence>
<protein>
    <recommendedName>
        <fullName evidence="2">CRAL-TRIO domain-containing protein</fullName>
    </recommendedName>
</protein>
<sequence>MAHYVLAVVVTVVTCLQLILAQTEIQDDISWEPSKEMKTKYPYYLSGYDYEGAPVWIVELGKWDIKSAAEAGGETTENFDKYVHQYFNTLVISTGDVSANQRFFVIADLEGYDITQAKSVAGIQKFLWMAQKFVDAVKGDKFKGGIFINVNNFFENVWKVTGPTIGKYFNTITVFGPNSDAWRPLLLQKIPQDQLPERFAFAAFAAVVIPCHSATIPMEIPPDVIQFQNFLHNFEENKIHLAPTAMLFRGNFPLAFEEDPKRQKREAVEPTEPGLTMDVSEDDLIKQYVQNEINRIFSCYQRLRCGYTRGQAEQDCKWLESSSLYHQIMKVLGIKNYPKKFPAPTPAPVVANHGHGHVQRGQVSDAVINPAHQNLQNGIRYGGARPGQYLQSAYNSRNRRAYDSFFNGQQLAPLQGSSTT</sequence>
<reference evidence="3" key="1">
    <citation type="submission" date="2021-06" db="EMBL/GenBank/DDBJ databases">
        <authorList>
            <person name="Hodson N. C."/>
            <person name="Mongue J. A."/>
            <person name="Jaron S. K."/>
        </authorList>
    </citation>
    <scope>NUCLEOTIDE SEQUENCE</scope>
</reference>
<gene>
    <name evidence="3" type="ORF">AFUS01_LOCUS33496</name>
</gene>
<keyword evidence="1" id="KW-0732">Signal</keyword>
<evidence type="ECO:0000313" key="4">
    <source>
        <dbReference type="Proteomes" id="UP000708208"/>
    </source>
</evidence>
<dbReference type="PANTHER" id="PTHR23324:SF83">
    <property type="entry name" value="SEC14-LIKE PROTEIN 2"/>
    <property type="match status" value="1"/>
</dbReference>
<dbReference type="Proteomes" id="UP000708208">
    <property type="component" value="Unassembled WGS sequence"/>
</dbReference>
<organism evidence="3 4">
    <name type="scientific">Allacma fusca</name>
    <dbReference type="NCBI Taxonomy" id="39272"/>
    <lineage>
        <taxon>Eukaryota</taxon>
        <taxon>Metazoa</taxon>
        <taxon>Ecdysozoa</taxon>
        <taxon>Arthropoda</taxon>
        <taxon>Hexapoda</taxon>
        <taxon>Collembola</taxon>
        <taxon>Symphypleona</taxon>
        <taxon>Sminthuridae</taxon>
        <taxon>Allacma</taxon>
    </lineage>
</organism>
<dbReference type="EMBL" id="CAJVCH010528986">
    <property type="protein sequence ID" value="CAG7823271.1"/>
    <property type="molecule type" value="Genomic_DNA"/>
</dbReference>
<name>A0A8J2PQ53_9HEXA</name>
<dbReference type="CDD" id="cd00170">
    <property type="entry name" value="SEC14"/>
    <property type="match status" value="1"/>
</dbReference>